<name>A0ABX6WE95_STRMQ</name>
<sequence>MSVTKAESPEHPDPLSDDDTAWAVLELVAEHQGLDAEPDARASYLNRPGFEHGELVQQAMRHNLLPALADFLNRHGLRKALPHRLRTPVLNYLRLSEHRARLLTREAVRVSDGLARAGVRAAWTKGVTLQSTLFDNTAVRPFNDIDLMIAPDDREPTKAVLIDLGYTPDAAFDPETGKLKEISRLDQRMYRMSRDHLPHFRMLTDDICVPHISVDVANSLTWHGSRWQVPMRQVIERIETVPVLNGSTLPALSAPHAFLFLCLHVFREGWLQRTIVTKDLALSQFADILRQWRRSSPDLRRDIQAAIEEFGLAEPMAWVCGHTDALFRTRLLEELGLTEQADPLWSASAQGAGGQPLTWHGDMRRRLRESTPPALSPLR</sequence>
<feature type="region of interest" description="Disordered" evidence="1">
    <location>
        <begin position="349"/>
        <end position="379"/>
    </location>
</feature>
<evidence type="ECO:0000256" key="1">
    <source>
        <dbReference type="SAM" id="MobiDB-lite"/>
    </source>
</evidence>
<dbReference type="Pfam" id="PF14907">
    <property type="entry name" value="NTP_transf_5"/>
    <property type="match status" value="1"/>
</dbReference>
<proteinExistence type="predicted"/>
<protein>
    <submittedName>
        <fullName evidence="2">Nucleotidyltransferase family protein</fullName>
    </submittedName>
</protein>
<evidence type="ECO:0000313" key="2">
    <source>
        <dbReference type="EMBL" id="QPI59758.1"/>
    </source>
</evidence>
<dbReference type="Proteomes" id="UP000663421">
    <property type="component" value="Chromosome"/>
</dbReference>
<organism evidence="2 3">
    <name type="scientific">Streptomyces malaysiensis</name>
    <dbReference type="NCBI Taxonomy" id="92644"/>
    <lineage>
        <taxon>Bacteria</taxon>
        <taxon>Bacillati</taxon>
        <taxon>Actinomycetota</taxon>
        <taxon>Actinomycetes</taxon>
        <taxon>Kitasatosporales</taxon>
        <taxon>Streptomycetaceae</taxon>
        <taxon>Streptomyces</taxon>
        <taxon>Streptomyces violaceusniger group</taxon>
    </lineage>
</organism>
<keyword evidence="3" id="KW-1185">Reference proteome</keyword>
<evidence type="ECO:0000313" key="3">
    <source>
        <dbReference type="Proteomes" id="UP000663421"/>
    </source>
</evidence>
<reference evidence="2 3" key="1">
    <citation type="submission" date="2020-11" db="EMBL/GenBank/DDBJ databases">
        <title>Complete genome sequence unveiled secondary metabolic potentials in Streptomyces solisilvae HNM0141.</title>
        <authorList>
            <person name="Huang X."/>
        </authorList>
    </citation>
    <scope>NUCLEOTIDE SEQUENCE [LARGE SCALE GENOMIC DNA]</scope>
    <source>
        <strain evidence="2 3">HNM0141</strain>
    </source>
</reference>
<accession>A0ABX6WE95</accession>
<gene>
    <name evidence="2" type="ORF">I1A49_37055</name>
</gene>
<dbReference type="InterPro" id="IPR039498">
    <property type="entry name" value="NTP_transf_5"/>
</dbReference>
<dbReference type="EMBL" id="CP065050">
    <property type="protein sequence ID" value="QPI59758.1"/>
    <property type="molecule type" value="Genomic_DNA"/>
</dbReference>